<proteinExistence type="predicted"/>
<accession>A0AAN6EN52</accession>
<evidence type="ECO:0000313" key="3">
    <source>
        <dbReference type="EMBL" id="KAJ8988387.1"/>
    </source>
</evidence>
<dbReference type="Proteomes" id="UP001161757">
    <property type="component" value="Unassembled WGS sequence"/>
</dbReference>
<dbReference type="PANTHER" id="PTHR13357:SF1">
    <property type="entry name" value="NCK-INTERACTING PROTEIN WITH SH3 DOMAIN"/>
    <property type="match status" value="1"/>
</dbReference>
<protein>
    <submittedName>
        <fullName evidence="3">Pre-rRNA processing</fullName>
    </submittedName>
</protein>
<evidence type="ECO:0000259" key="2">
    <source>
        <dbReference type="Pfam" id="PF09431"/>
    </source>
</evidence>
<feature type="compositionally biased region" description="Basic and acidic residues" evidence="1">
    <location>
        <begin position="700"/>
        <end position="723"/>
    </location>
</feature>
<evidence type="ECO:0000313" key="4">
    <source>
        <dbReference type="Proteomes" id="UP001161757"/>
    </source>
</evidence>
<feature type="compositionally biased region" description="Acidic residues" evidence="1">
    <location>
        <begin position="857"/>
        <end position="868"/>
    </location>
</feature>
<feature type="region of interest" description="Disordered" evidence="1">
    <location>
        <begin position="382"/>
        <end position="430"/>
    </location>
</feature>
<dbReference type="Pfam" id="PF09431">
    <property type="entry name" value="SPIN90_LRD"/>
    <property type="match status" value="1"/>
</dbReference>
<dbReference type="PANTHER" id="PTHR13357">
    <property type="entry name" value="SH3 ADAPTER PROTEIN SPIN90 NCK INTERACTING PROTEIN WITH SH3 DOMAIN"/>
    <property type="match status" value="1"/>
</dbReference>
<feature type="compositionally biased region" description="Basic and acidic residues" evidence="1">
    <location>
        <begin position="551"/>
        <end position="563"/>
    </location>
</feature>
<feature type="domain" description="SPIN90/Ldb17 leucine-rich" evidence="2">
    <location>
        <begin position="186"/>
        <end position="328"/>
    </location>
</feature>
<dbReference type="InterPro" id="IPR030125">
    <property type="entry name" value="SPIN90/Ldb17"/>
</dbReference>
<gene>
    <name evidence="3" type="primary">LDB17</name>
    <name evidence="3" type="ORF">HRR80_007419</name>
</gene>
<feature type="compositionally biased region" description="Polar residues" evidence="1">
    <location>
        <begin position="532"/>
        <end position="542"/>
    </location>
</feature>
<feature type="compositionally biased region" description="Basic and acidic residues" evidence="1">
    <location>
        <begin position="872"/>
        <end position="888"/>
    </location>
</feature>
<feature type="compositionally biased region" description="Basic and acidic residues" evidence="1">
    <location>
        <begin position="903"/>
        <end position="913"/>
    </location>
</feature>
<sequence length="913" mass="102083">MEQEVTYDFEDDYQFWTVLDQTVSRKCDSHSAIDDTLRSYLSLISSCRERFLPTDEDLCRCALKLQESPLFETHGDYIRRQFVQCLLEEDEPDTILTSTTFLIADAQTHESTYELLNEEGAFPRLVDLISSPQQHGHEPLHRLLMELLYEMSRIQKIRISDLSHVSDDFVKMLFEIIEQVSDDVNDPYHYPTIRVLLVLNEQYMVAAHDPVNGPNTTPLTNKVIKVLSAHGSEYKTFGENIILLLNREDETSLQLLTLKLLYLLFTTPSTYEYFYTNDLRVLVDILLRNLLDLPEEAVSLRHTYLRVLYPLLEHTQLQYPPHYKRDEIRKVLMVLGGGQIADCNEQENGGLNPWSHFDLVDETTRRLVKRCEGVSWLTDPETEPLTQVISPTDEAASDTSLPASPSKGKPPALPAPRKLKKRHSSKGSTLTVGQYLTPQLEGARQSSLSMMEVAAQREKPGVITPSRNPSLKQNLRAAIMHKKERPPPPPQARRSGWGRPNLRSHATDAKVAKAGITITEQAKPEPEPVSHDVQQQGNQARRSSLGALSDQQKEKATPTHHEPPPVPANHKGHFRKPPPTPKARRWRVKRGKEEDGSNGTNGAREPGKFSSNLPSIVTTTVKGEHFTEQSPFSPHEETFNPGDLASTGTADSNVKLAVSQALENAQAQVVEAVTDTLEHVELDVSKKDNADGGKGANNSELKERTGNTTREDDGHAIDSKQPYEDDDLARTSSNIGNGEHQQPQTQSREDEEVVPFHDAVSKQPEQQQQQQVSEAGRMPSSRSWSRSPHPPRPGPPHDFEITVTSEEYGDGDASLSVPIGKPSTIQTPQMVLTPPAQGPLRGVPGPQYELERSPFLTDEDDDDDEVEVEVGAGREVEVEVEVELHTETEAETEEGDDGGAPLDVRRLEEVNTI</sequence>
<feature type="compositionally biased region" description="Low complexity" evidence="1">
    <location>
        <begin position="766"/>
        <end position="787"/>
    </location>
</feature>
<dbReference type="GO" id="GO:0006897">
    <property type="term" value="P:endocytosis"/>
    <property type="evidence" value="ECO:0007669"/>
    <property type="project" value="TreeGrafter"/>
</dbReference>
<dbReference type="EMBL" id="JAJGCB010000018">
    <property type="protein sequence ID" value="KAJ8988387.1"/>
    <property type="molecule type" value="Genomic_DNA"/>
</dbReference>
<feature type="compositionally biased region" description="Basic residues" evidence="1">
    <location>
        <begin position="570"/>
        <end position="590"/>
    </location>
</feature>
<feature type="region of interest" description="Disordered" evidence="1">
    <location>
        <begin position="684"/>
        <end position="913"/>
    </location>
</feature>
<dbReference type="GO" id="GO:0071933">
    <property type="term" value="F:Arp2/3 complex binding"/>
    <property type="evidence" value="ECO:0007669"/>
    <property type="project" value="TreeGrafter"/>
</dbReference>
<evidence type="ECO:0000256" key="1">
    <source>
        <dbReference type="SAM" id="MobiDB-lite"/>
    </source>
</evidence>
<dbReference type="InterPro" id="IPR016024">
    <property type="entry name" value="ARM-type_fold"/>
</dbReference>
<feature type="region of interest" description="Disordered" evidence="1">
    <location>
        <begin position="480"/>
        <end position="649"/>
    </location>
</feature>
<dbReference type="AlphaFoldDB" id="A0AAN6EN52"/>
<reference evidence="3" key="1">
    <citation type="submission" date="2023-01" db="EMBL/GenBank/DDBJ databases">
        <title>Exophiala dermititidis isolated from Cystic Fibrosis Patient.</title>
        <authorList>
            <person name="Kurbessoian T."/>
            <person name="Crocker A."/>
            <person name="Murante D."/>
            <person name="Hogan D.A."/>
            <person name="Stajich J.E."/>
        </authorList>
    </citation>
    <scope>NUCLEOTIDE SEQUENCE</scope>
    <source>
        <strain evidence="3">Ex8</strain>
    </source>
</reference>
<dbReference type="GO" id="GO:0000147">
    <property type="term" value="P:actin cortical patch assembly"/>
    <property type="evidence" value="ECO:0007669"/>
    <property type="project" value="TreeGrafter"/>
</dbReference>
<dbReference type="SUPFAM" id="SSF48371">
    <property type="entry name" value="ARM repeat"/>
    <property type="match status" value="1"/>
</dbReference>
<feature type="compositionally biased region" description="Polar residues" evidence="1">
    <location>
        <begin position="730"/>
        <end position="746"/>
    </location>
</feature>
<dbReference type="GO" id="GO:0030479">
    <property type="term" value="C:actin cortical patch"/>
    <property type="evidence" value="ECO:0007669"/>
    <property type="project" value="TreeGrafter"/>
</dbReference>
<dbReference type="InterPro" id="IPR018556">
    <property type="entry name" value="SPIN90/Ldb17_LRD"/>
</dbReference>
<feature type="compositionally biased region" description="Polar residues" evidence="1">
    <location>
        <begin position="609"/>
        <end position="621"/>
    </location>
</feature>
<organism evidence="3 4">
    <name type="scientific">Exophiala dermatitidis</name>
    <name type="common">Black yeast-like fungus</name>
    <name type="synonym">Wangiella dermatitidis</name>
    <dbReference type="NCBI Taxonomy" id="5970"/>
    <lineage>
        <taxon>Eukaryota</taxon>
        <taxon>Fungi</taxon>
        <taxon>Dikarya</taxon>
        <taxon>Ascomycota</taxon>
        <taxon>Pezizomycotina</taxon>
        <taxon>Eurotiomycetes</taxon>
        <taxon>Chaetothyriomycetidae</taxon>
        <taxon>Chaetothyriales</taxon>
        <taxon>Herpotrichiellaceae</taxon>
        <taxon>Exophiala</taxon>
    </lineage>
</organism>
<dbReference type="GO" id="GO:0051666">
    <property type="term" value="P:actin cortical patch localization"/>
    <property type="evidence" value="ECO:0007669"/>
    <property type="project" value="TreeGrafter"/>
</dbReference>
<comment type="caution">
    <text evidence="3">The sequence shown here is derived from an EMBL/GenBank/DDBJ whole genome shotgun (WGS) entry which is preliminary data.</text>
</comment>
<name>A0AAN6EN52_EXODE</name>